<reference evidence="4" key="1">
    <citation type="submission" date="2017-01" db="EMBL/GenBank/DDBJ databases">
        <title>Comparative genomics of anhydrobiosis in the tardigrade Hypsibius dujardini.</title>
        <authorList>
            <person name="Yoshida Y."/>
            <person name="Koutsovoulos G."/>
            <person name="Laetsch D."/>
            <person name="Stevens L."/>
            <person name="Kumar S."/>
            <person name="Horikawa D."/>
            <person name="Ishino K."/>
            <person name="Komine S."/>
            <person name="Tomita M."/>
            <person name="Blaxter M."/>
            <person name="Arakawa K."/>
        </authorList>
    </citation>
    <scope>NUCLEOTIDE SEQUENCE [LARGE SCALE GENOMIC DNA]</scope>
    <source>
        <strain evidence="4">Z151</strain>
    </source>
</reference>
<name>A0A1W0WX98_HYPEX</name>
<feature type="chain" id="PRO_5013343094" description="Secreted protein" evidence="2">
    <location>
        <begin position="23"/>
        <end position="158"/>
    </location>
</feature>
<evidence type="ECO:0000256" key="2">
    <source>
        <dbReference type="SAM" id="SignalP"/>
    </source>
</evidence>
<keyword evidence="4" id="KW-1185">Reference proteome</keyword>
<dbReference type="AlphaFoldDB" id="A0A1W0WX98"/>
<feature type="region of interest" description="Disordered" evidence="1">
    <location>
        <begin position="97"/>
        <end position="123"/>
    </location>
</feature>
<evidence type="ECO:0000256" key="1">
    <source>
        <dbReference type="SAM" id="MobiDB-lite"/>
    </source>
</evidence>
<sequence>MISSAVVFLMTVLVCGLVAVSGLPMPVVQIRSPGVLPTPFEDFGASDEGGYNLSAEEEVYADNDASNEVPQITNKLSQSGKPLSSIGELFGVRSTEATSAPQSVTASSSTTQLVEASTEQSQPEFAQVGGDDYVSDAPVFDRRLLLKLKKEGVMTRNA</sequence>
<evidence type="ECO:0000313" key="3">
    <source>
        <dbReference type="EMBL" id="OQV19829.1"/>
    </source>
</evidence>
<dbReference type="Proteomes" id="UP000192578">
    <property type="component" value="Unassembled WGS sequence"/>
</dbReference>
<evidence type="ECO:0000313" key="4">
    <source>
        <dbReference type="Proteomes" id="UP000192578"/>
    </source>
</evidence>
<keyword evidence="2" id="KW-0732">Signal</keyword>
<protein>
    <recommendedName>
        <fullName evidence="5">Secreted protein</fullName>
    </recommendedName>
</protein>
<evidence type="ECO:0008006" key="5">
    <source>
        <dbReference type="Google" id="ProtNLM"/>
    </source>
</evidence>
<accession>A0A1W0WX98</accession>
<proteinExistence type="predicted"/>
<dbReference type="EMBL" id="MTYJ01000035">
    <property type="protein sequence ID" value="OQV19829.1"/>
    <property type="molecule type" value="Genomic_DNA"/>
</dbReference>
<organism evidence="3 4">
    <name type="scientific">Hypsibius exemplaris</name>
    <name type="common">Freshwater tardigrade</name>
    <dbReference type="NCBI Taxonomy" id="2072580"/>
    <lineage>
        <taxon>Eukaryota</taxon>
        <taxon>Metazoa</taxon>
        <taxon>Ecdysozoa</taxon>
        <taxon>Tardigrada</taxon>
        <taxon>Eutardigrada</taxon>
        <taxon>Parachela</taxon>
        <taxon>Hypsibioidea</taxon>
        <taxon>Hypsibiidae</taxon>
        <taxon>Hypsibius</taxon>
    </lineage>
</organism>
<comment type="caution">
    <text evidence="3">The sequence shown here is derived from an EMBL/GenBank/DDBJ whole genome shotgun (WGS) entry which is preliminary data.</text>
</comment>
<gene>
    <name evidence="3" type="ORF">BV898_06100</name>
</gene>
<feature type="signal peptide" evidence="2">
    <location>
        <begin position="1"/>
        <end position="22"/>
    </location>
</feature>